<dbReference type="EMBL" id="JBGMDY010000005">
    <property type="protein sequence ID" value="KAL2333677.1"/>
    <property type="molecule type" value="Genomic_DNA"/>
</dbReference>
<name>A0ABD1MDK1_9FABA</name>
<dbReference type="AlphaFoldDB" id="A0ABD1MDK1"/>
<comment type="caution">
    <text evidence="1">The sequence shown here is derived from an EMBL/GenBank/DDBJ whole genome shotgun (WGS) entry which is preliminary data.</text>
</comment>
<accession>A0ABD1MDK1</accession>
<proteinExistence type="predicted"/>
<reference evidence="1 2" key="1">
    <citation type="submission" date="2024-08" db="EMBL/GenBank/DDBJ databases">
        <title>Insights into the chromosomal genome structure of Flemingia macrophylla.</title>
        <authorList>
            <person name="Ding Y."/>
            <person name="Zhao Y."/>
            <person name="Bi W."/>
            <person name="Wu M."/>
            <person name="Zhao G."/>
            <person name="Gong Y."/>
            <person name="Li W."/>
            <person name="Zhang P."/>
        </authorList>
    </citation>
    <scope>NUCLEOTIDE SEQUENCE [LARGE SCALE GENOMIC DNA]</scope>
    <source>
        <strain evidence="1">DYQJB</strain>
        <tissue evidence="1">Leaf</tissue>
    </source>
</reference>
<protein>
    <submittedName>
        <fullName evidence="1">Uncharacterized protein</fullName>
    </submittedName>
</protein>
<sequence>MPCGSKSNVVLQCSSKRTPTSLIKRKRTPFLQCALTKDARLDSLLQQETEQERHQWPKKEALLISFPTQEGLQIEDAQPI</sequence>
<organism evidence="1 2">
    <name type="scientific">Flemingia macrophylla</name>
    <dbReference type="NCBI Taxonomy" id="520843"/>
    <lineage>
        <taxon>Eukaryota</taxon>
        <taxon>Viridiplantae</taxon>
        <taxon>Streptophyta</taxon>
        <taxon>Embryophyta</taxon>
        <taxon>Tracheophyta</taxon>
        <taxon>Spermatophyta</taxon>
        <taxon>Magnoliopsida</taxon>
        <taxon>eudicotyledons</taxon>
        <taxon>Gunneridae</taxon>
        <taxon>Pentapetalae</taxon>
        <taxon>rosids</taxon>
        <taxon>fabids</taxon>
        <taxon>Fabales</taxon>
        <taxon>Fabaceae</taxon>
        <taxon>Papilionoideae</taxon>
        <taxon>50 kb inversion clade</taxon>
        <taxon>NPAAA clade</taxon>
        <taxon>indigoferoid/millettioid clade</taxon>
        <taxon>Phaseoleae</taxon>
        <taxon>Flemingia</taxon>
    </lineage>
</organism>
<dbReference type="Proteomes" id="UP001603857">
    <property type="component" value="Unassembled WGS sequence"/>
</dbReference>
<evidence type="ECO:0000313" key="2">
    <source>
        <dbReference type="Proteomes" id="UP001603857"/>
    </source>
</evidence>
<evidence type="ECO:0000313" key="1">
    <source>
        <dbReference type="EMBL" id="KAL2333677.1"/>
    </source>
</evidence>
<keyword evidence="2" id="KW-1185">Reference proteome</keyword>
<gene>
    <name evidence="1" type="ORF">Fmac_014890</name>
</gene>